<dbReference type="InterPro" id="IPR036366">
    <property type="entry name" value="PGBDSf"/>
</dbReference>
<proteinExistence type="predicted"/>
<dbReference type="SUPFAM" id="SSF55166">
    <property type="entry name" value="Hedgehog/DD-peptidase"/>
    <property type="match status" value="1"/>
</dbReference>
<dbReference type="Proteomes" id="UP000249633">
    <property type="component" value="Unassembled WGS sequence"/>
</dbReference>
<evidence type="ECO:0000259" key="1">
    <source>
        <dbReference type="Pfam" id="PF01471"/>
    </source>
</evidence>
<accession>A0A2W5DDB7</accession>
<protein>
    <submittedName>
        <fullName evidence="3">Peptidoglycan-binding protein</fullName>
    </submittedName>
</protein>
<dbReference type="EMBL" id="QFOD01000021">
    <property type="protein sequence ID" value="PZP28678.1"/>
    <property type="molecule type" value="Genomic_DNA"/>
</dbReference>
<dbReference type="GO" id="GO:0008233">
    <property type="term" value="F:peptidase activity"/>
    <property type="evidence" value="ECO:0007669"/>
    <property type="project" value="InterPro"/>
</dbReference>
<dbReference type="InterPro" id="IPR002477">
    <property type="entry name" value="Peptidoglycan-bd-like"/>
</dbReference>
<dbReference type="InterPro" id="IPR039561">
    <property type="entry name" value="Peptidase_M15C"/>
</dbReference>
<gene>
    <name evidence="3" type="ORF">DI603_18520</name>
</gene>
<evidence type="ECO:0000259" key="2">
    <source>
        <dbReference type="Pfam" id="PF13539"/>
    </source>
</evidence>
<sequence>MPELSASVGQGGVNRREDVLLVQQLLVARGYTTLGAPSGVCDDATVAALRAYQAGFMARPDARVDPGGNTWRHLSASYTGQAPQPPAAGADLLRPVPRPVQGINQGLTAVSNAYMLSALGSPLLDGGYSSLCQVPTLPRLRRHLVTDTVGPFRVTGLVPAVLSLKAVMADIQAEQPAAYAALGTAGMLCCRLVRGSDTAISNHSWGTAIDLTLNGVLDAYGDDRVQYGLTLIAPIFNRHGWYWGAAFSKEDGMHFEGSRALVEQWLATLD</sequence>
<name>A0A2W5DDB7_9BURK</name>
<dbReference type="Gene3D" id="3.30.1380.10">
    <property type="match status" value="1"/>
</dbReference>
<reference evidence="3 4" key="1">
    <citation type="submission" date="2017-08" db="EMBL/GenBank/DDBJ databases">
        <title>Infants hospitalized years apart are colonized by the same room-sourced microbial strains.</title>
        <authorList>
            <person name="Brooks B."/>
            <person name="Olm M.R."/>
            <person name="Firek B.A."/>
            <person name="Baker R."/>
            <person name="Thomas B.C."/>
            <person name="Morowitz M.J."/>
            <person name="Banfield J.F."/>
        </authorList>
    </citation>
    <scope>NUCLEOTIDE SEQUENCE [LARGE SCALE GENOMIC DNA]</scope>
    <source>
        <strain evidence="3">S2_012_000_R2_81</strain>
    </source>
</reference>
<feature type="domain" description="Peptidase M15C" evidence="2">
    <location>
        <begin position="195"/>
        <end position="256"/>
    </location>
</feature>
<feature type="domain" description="Peptidoglycan binding-like" evidence="1">
    <location>
        <begin position="15"/>
        <end position="66"/>
    </location>
</feature>
<dbReference type="Pfam" id="PF01471">
    <property type="entry name" value="PG_binding_1"/>
    <property type="match status" value="1"/>
</dbReference>
<dbReference type="Pfam" id="PF13539">
    <property type="entry name" value="Peptidase_M15_4"/>
    <property type="match status" value="1"/>
</dbReference>
<dbReference type="AlphaFoldDB" id="A0A2W5DDB7"/>
<dbReference type="Gene3D" id="1.10.101.10">
    <property type="entry name" value="PGBD-like superfamily/PGBD"/>
    <property type="match status" value="1"/>
</dbReference>
<organism evidence="3 4">
    <name type="scientific">Roseateles depolymerans</name>
    <dbReference type="NCBI Taxonomy" id="76731"/>
    <lineage>
        <taxon>Bacteria</taxon>
        <taxon>Pseudomonadati</taxon>
        <taxon>Pseudomonadota</taxon>
        <taxon>Betaproteobacteria</taxon>
        <taxon>Burkholderiales</taxon>
        <taxon>Sphaerotilaceae</taxon>
        <taxon>Roseateles</taxon>
    </lineage>
</organism>
<evidence type="ECO:0000313" key="3">
    <source>
        <dbReference type="EMBL" id="PZP28678.1"/>
    </source>
</evidence>
<dbReference type="SUPFAM" id="SSF47090">
    <property type="entry name" value="PGBD-like"/>
    <property type="match status" value="1"/>
</dbReference>
<evidence type="ECO:0000313" key="4">
    <source>
        <dbReference type="Proteomes" id="UP000249633"/>
    </source>
</evidence>
<comment type="caution">
    <text evidence="3">The sequence shown here is derived from an EMBL/GenBank/DDBJ whole genome shotgun (WGS) entry which is preliminary data.</text>
</comment>
<dbReference type="InterPro" id="IPR009045">
    <property type="entry name" value="Zn_M74/Hedgehog-like"/>
</dbReference>
<dbReference type="InterPro" id="IPR036365">
    <property type="entry name" value="PGBD-like_sf"/>
</dbReference>